<dbReference type="Gene3D" id="1.20.120.1220">
    <property type="match status" value="1"/>
</dbReference>
<evidence type="ECO:0000313" key="5">
    <source>
        <dbReference type="Proteomes" id="UP000294506"/>
    </source>
</evidence>
<feature type="transmembrane region" description="Helical" evidence="2">
    <location>
        <begin position="76"/>
        <end position="93"/>
    </location>
</feature>
<feature type="transmembrane region" description="Helical" evidence="2">
    <location>
        <begin position="124"/>
        <end position="144"/>
    </location>
</feature>
<evidence type="ECO:0000313" key="4">
    <source>
        <dbReference type="EMBL" id="TDS86458.1"/>
    </source>
</evidence>
<feature type="transmembrane region" description="Helical" evidence="2">
    <location>
        <begin position="52"/>
        <end position="70"/>
    </location>
</feature>
<proteinExistence type="inferred from homology"/>
<dbReference type="GO" id="GO:0004190">
    <property type="term" value="F:aspartic-type endopeptidase activity"/>
    <property type="evidence" value="ECO:0007669"/>
    <property type="project" value="InterPro"/>
</dbReference>
<dbReference type="Proteomes" id="UP000294506">
    <property type="component" value="Unassembled WGS sequence"/>
</dbReference>
<feature type="transmembrane region" description="Helical" evidence="2">
    <location>
        <begin position="156"/>
        <end position="173"/>
    </location>
</feature>
<comment type="similarity">
    <text evidence="1">Belongs to the peptidase A24 family.</text>
</comment>
<feature type="transmembrane region" description="Helical" evidence="2">
    <location>
        <begin position="17"/>
        <end position="40"/>
    </location>
</feature>
<evidence type="ECO:0000259" key="3">
    <source>
        <dbReference type="Pfam" id="PF01478"/>
    </source>
</evidence>
<keyword evidence="4" id="KW-0489">Methyltransferase</keyword>
<keyword evidence="4" id="KW-0808">Transferase</keyword>
<organism evidence="4 5">
    <name type="scientific">Nesterenkonia aurantiaca</name>
    <dbReference type="NCBI Taxonomy" id="1436010"/>
    <lineage>
        <taxon>Bacteria</taxon>
        <taxon>Bacillati</taxon>
        <taxon>Actinomycetota</taxon>
        <taxon>Actinomycetes</taxon>
        <taxon>Micrococcales</taxon>
        <taxon>Micrococcaceae</taxon>
        <taxon>Nesterenkonia</taxon>
    </lineage>
</organism>
<evidence type="ECO:0000256" key="1">
    <source>
        <dbReference type="ARBA" id="ARBA00005801"/>
    </source>
</evidence>
<dbReference type="GO" id="GO:0006465">
    <property type="term" value="P:signal peptide processing"/>
    <property type="evidence" value="ECO:0007669"/>
    <property type="project" value="TreeGrafter"/>
</dbReference>
<name>A0A4R7G5D6_9MICC</name>
<dbReference type="GO" id="GO:0008168">
    <property type="term" value="F:methyltransferase activity"/>
    <property type="evidence" value="ECO:0007669"/>
    <property type="project" value="UniProtKB-KW"/>
</dbReference>
<keyword evidence="2" id="KW-0472">Membrane</keyword>
<gene>
    <name evidence="4" type="ORF">EV640_103148</name>
</gene>
<accession>A0A4R7G5D6</accession>
<dbReference type="AlphaFoldDB" id="A0A4R7G5D6"/>
<keyword evidence="5" id="KW-1185">Reference proteome</keyword>
<sequence length="177" mass="18016">MIAFITELLSSGSLGQALAGLLLLVGGVVFVVCAISLSFIDLREHRLPNRIIYPWAAIALGLLMPTALLLGDPFAALRALAAALIWGGLFLLVRLIAPPALGMGDVKLAVVLGLYTGLLGWDTVLAAVVVSFLLGGLVSAGLLVSGRGTARTAVPFGPFLLVGTAVALMLSGGDSLG</sequence>
<dbReference type="Pfam" id="PF01478">
    <property type="entry name" value="Peptidase_A24"/>
    <property type="match status" value="1"/>
</dbReference>
<dbReference type="GO" id="GO:0005886">
    <property type="term" value="C:plasma membrane"/>
    <property type="evidence" value="ECO:0007669"/>
    <property type="project" value="TreeGrafter"/>
</dbReference>
<dbReference type="GO" id="GO:0032259">
    <property type="term" value="P:methylation"/>
    <property type="evidence" value="ECO:0007669"/>
    <property type="project" value="UniProtKB-KW"/>
</dbReference>
<dbReference type="InterPro" id="IPR050882">
    <property type="entry name" value="Prepilin_peptidase/N-MTase"/>
</dbReference>
<comment type="caution">
    <text evidence="4">The sequence shown here is derived from an EMBL/GenBank/DDBJ whole genome shotgun (WGS) entry which is preliminary data.</text>
</comment>
<dbReference type="RefSeq" id="WP_051501365.1">
    <property type="nucleotide sequence ID" value="NZ_SOAN01000003.1"/>
</dbReference>
<protein>
    <submittedName>
        <fullName evidence="4">Leader peptidase (Prepilin peptidase)/N-methyltransferase</fullName>
    </submittedName>
</protein>
<keyword evidence="2" id="KW-1133">Transmembrane helix</keyword>
<dbReference type="PANTHER" id="PTHR30487">
    <property type="entry name" value="TYPE 4 PREPILIN-LIKE PROTEINS LEADER PEPTIDE-PROCESSING ENZYME"/>
    <property type="match status" value="1"/>
</dbReference>
<feature type="domain" description="Prepilin type IV endopeptidase peptidase" evidence="3">
    <location>
        <begin position="29"/>
        <end position="138"/>
    </location>
</feature>
<feature type="transmembrane region" description="Helical" evidence="2">
    <location>
        <begin position="100"/>
        <end position="118"/>
    </location>
</feature>
<dbReference type="PANTHER" id="PTHR30487:SF0">
    <property type="entry name" value="PREPILIN LEADER PEPTIDASE_N-METHYLTRANSFERASE-RELATED"/>
    <property type="match status" value="1"/>
</dbReference>
<reference evidence="4 5" key="1">
    <citation type="submission" date="2019-03" db="EMBL/GenBank/DDBJ databases">
        <title>Genomic Encyclopedia of Type Strains, Phase III (KMG-III): the genomes of soil and plant-associated and newly described type strains.</title>
        <authorList>
            <person name="Whitman W."/>
        </authorList>
    </citation>
    <scope>NUCLEOTIDE SEQUENCE [LARGE SCALE GENOMIC DNA]</scope>
    <source>
        <strain evidence="4 5">DSM 27373</strain>
    </source>
</reference>
<evidence type="ECO:0000256" key="2">
    <source>
        <dbReference type="SAM" id="Phobius"/>
    </source>
</evidence>
<dbReference type="EMBL" id="SOAN01000003">
    <property type="protein sequence ID" value="TDS86458.1"/>
    <property type="molecule type" value="Genomic_DNA"/>
</dbReference>
<dbReference type="InterPro" id="IPR000045">
    <property type="entry name" value="Prepilin_IV_endopep_pep"/>
</dbReference>
<keyword evidence="2" id="KW-0812">Transmembrane</keyword>